<proteinExistence type="predicted"/>
<organism evidence="1 2">
    <name type="scientific">Methanocorpusculum vombati</name>
    <dbReference type="NCBI Taxonomy" id="3002864"/>
    <lineage>
        <taxon>Archaea</taxon>
        <taxon>Methanobacteriati</taxon>
        <taxon>Methanobacteriota</taxon>
        <taxon>Stenosarchaea group</taxon>
        <taxon>Methanomicrobia</taxon>
        <taxon>Methanomicrobiales</taxon>
        <taxon>Methanocorpusculaceae</taxon>
        <taxon>Methanocorpusculum</taxon>
    </lineage>
</organism>
<evidence type="ECO:0008006" key="3">
    <source>
        <dbReference type="Google" id="ProtNLM"/>
    </source>
</evidence>
<reference evidence="1" key="1">
    <citation type="submission" date="2022-12" db="EMBL/GenBank/DDBJ databases">
        <title>Isolation and characterisation of novel Methanocorpusculum spp. from native Australian herbivores indicates the genus is ancestrally host-associated.</title>
        <authorList>
            <person name="Volmer J.G."/>
            <person name="Soo R.M."/>
            <person name="Evans P.N."/>
            <person name="Hoedt E.C."/>
            <person name="Astorga Alsina A.L."/>
            <person name="Woodcroft B.J."/>
            <person name="Tyson G.W."/>
            <person name="Hugenholtz P."/>
            <person name="Morrison M."/>
        </authorList>
    </citation>
    <scope>NUCLEOTIDE SEQUENCE</scope>
    <source>
        <strain evidence="1">CW153</strain>
    </source>
</reference>
<comment type="caution">
    <text evidence="1">The sequence shown here is derived from an EMBL/GenBank/DDBJ whole genome shotgun (WGS) entry which is preliminary data.</text>
</comment>
<dbReference type="RefSeq" id="WP_268923044.1">
    <property type="nucleotide sequence ID" value="NZ_JAPTGC010000007.1"/>
</dbReference>
<gene>
    <name evidence="1" type="ORF">O0S09_05880</name>
</gene>
<keyword evidence="2" id="KW-1185">Reference proteome</keyword>
<protein>
    <recommendedName>
        <fullName evidence="3">Transposase</fullName>
    </recommendedName>
</protein>
<dbReference type="Proteomes" id="UP001141336">
    <property type="component" value="Unassembled WGS sequence"/>
</dbReference>
<sequence>PSCPLAAQPANNFQKNSRKKLTNFFRGIPHSISSLFLKKISEKLTTSCHGITILCVGREIKYRFHFSSGNWIHQYQKHFRAYSKKHSAGISTMMVCHVPGVWTIP</sequence>
<feature type="non-terminal residue" evidence="1">
    <location>
        <position position="1"/>
    </location>
</feature>
<dbReference type="EMBL" id="JAPTGC010000007">
    <property type="protein sequence ID" value="MCZ0862783.1"/>
    <property type="molecule type" value="Genomic_DNA"/>
</dbReference>
<accession>A0ABT4IM02</accession>
<name>A0ABT4IM02_9EURY</name>
<evidence type="ECO:0000313" key="2">
    <source>
        <dbReference type="Proteomes" id="UP001141336"/>
    </source>
</evidence>
<evidence type="ECO:0000313" key="1">
    <source>
        <dbReference type="EMBL" id="MCZ0862783.1"/>
    </source>
</evidence>